<evidence type="ECO:0000313" key="2">
    <source>
        <dbReference type="EMBL" id="CAG7731624.1"/>
    </source>
</evidence>
<organism evidence="2 3">
    <name type="scientific">Allacma fusca</name>
    <dbReference type="NCBI Taxonomy" id="39272"/>
    <lineage>
        <taxon>Eukaryota</taxon>
        <taxon>Metazoa</taxon>
        <taxon>Ecdysozoa</taxon>
        <taxon>Arthropoda</taxon>
        <taxon>Hexapoda</taxon>
        <taxon>Collembola</taxon>
        <taxon>Symphypleona</taxon>
        <taxon>Sminthuridae</taxon>
        <taxon>Allacma</taxon>
    </lineage>
</organism>
<evidence type="ECO:0000256" key="1">
    <source>
        <dbReference type="SAM" id="SignalP"/>
    </source>
</evidence>
<sequence length="64" mass="7369">MFNLIVSYIFYLGLFGLEVFCHPENPTTVDAVTLNNQERNFGLNNWIASNSLRTKCPYYISGFD</sequence>
<feature type="non-terminal residue" evidence="2">
    <location>
        <position position="1"/>
    </location>
</feature>
<feature type="chain" id="PRO_5035257623" evidence="1">
    <location>
        <begin position="22"/>
        <end position="64"/>
    </location>
</feature>
<keyword evidence="1" id="KW-0732">Signal</keyword>
<comment type="caution">
    <text evidence="2">The sequence shown here is derived from an EMBL/GenBank/DDBJ whole genome shotgun (WGS) entry which is preliminary data.</text>
</comment>
<proteinExistence type="predicted"/>
<dbReference type="Proteomes" id="UP000708208">
    <property type="component" value="Unassembled WGS sequence"/>
</dbReference>
<reference evidence="2" key="1">
    <citation type="submission" date="2021-06" db="EMBL/GenBank/DDBJ databases">
        <authorList>
            <person name="Hodson N. C."/>
            <person name="Mongue J. A."/>
            <person name="Jaron S. K."/>
        </authorList>
    </citation>
    <scope>NUCLEOTIDE SEQUENCE</scope>
</reference>
<evidence type="ECO:0000313" key="3">
    <source>
        <dbReference type="Proteomes" id="UP000708208"/>
    </source>
</evidence>
<keyword evidence="3" id="KW-1185">Reference proteome</keyword>
<accession>A0A8J2K541</accession>
<dbReference type="AlphaFoldDB" id="A0A8J2K541"/>
<dbReference type="EMBL" id="CAJVCH010216476">
    <property type="protein sequence ID" value="CAG7731624.1"/>
    <property type="molecule type" value="Genomic_DNA"/>
</dbReference>
<name>A0A8J2K541_9HEXA</name>
<protein>
    <submittedName>
        <fullName evidence="2">Uncharacterized protein</fullName>
    </submittedName>
</protein>
<feature type="signal peptide" evidence="1">
    <location>
        <begin position="1"/>
        <end position="21"/>
    </location>
</feature>
<gene>
    <name evidence="2" type="ORF">AFUS01_LOCUS20200</name>
</gene>